<keyword evidence="3 6" id="KW-0561">Oxygen transport</keyword>
<evidence type="ECO:0000313" key="8">
    <source>
        <dbReference type="EMBL" id="CAH0385483.1"/>
    </source>
</evidence>
<accession>A0A9P0A6T9</accession>
<dbReference type="PANTHER" id="PTHR47217">
    <property type="entry name" value="GLOBIN-LIKE PROTEIN"/>
    <property type="match status" value="1"/>
</dbReference>
<dbReference type="InterPro" id="IPR000971">
    <property type="entry name" value="Globin"/>
</dbReference>
<evidence type="ECO:0000256" key="5">
    <source>
        <dbReference type="ARBA" id="ARBA00023004"/>
    </source>
</evidence>
<dbReference type="SUPFAM" id="SSF46458">
    <property type="entry name" value="Globin-like"/>
    <property type="match status" value="1"/>
</dbReference>
<evidence type="ECO:0000259" key="7">
    <source>
        <dbReference type="PROSITE" id="PS01033"/>
    </source>
</evidence>
<dbReference type="GO" id="GO:0019825">
    <property type="term" value="F:oxygen binding"/>
    <property type="evidence" value="ECO:0007669"/>
    <property type="project" value="InterPro"/>
</dbReference>
<keyword evidence="2 6" id="KW-0349">Heme</keyword>
<dbReference type="Proteomes" id="UP001152759">
    <property type="component" value="Chromosome 2"/>
</dbReference>
<evidence type="ECO:0000256" key="6">
    <source>
        <dbReference type="RuleBase" id="RU000356"/>
    </source>
</evidence>
<feature type="domain" description="Globin" evidence="7">
    <location>
        <begin position="7"/>
        <end position="158"/>
    </location>
</feature>
<name>A0A9P0A6T9_BEMTA</name>
<proteinExistence type="inferred from homology"/>
<evidence type="ECO:0000313" key="9">
    <source>
        <dbReference type="Proteomes" id="UP001152759"/>
    </source>
</evidence>
<dbReference type="GO" id="GO:0005344">
    <property type="term" value="F:oxygen carrier activity"/>
    <property type="evidence" value="ECO:0007669"/>
    <property type="project" value="UniProtKB-KW"/>
</dbReference>
<evidence type="ECO:0000256" key="4">
    <source>
        <dbReference type="ARBA" id="ARBA00022723"/>
    </source>
</evidence>
<dbReference type="GO" id="GO:0020037">
    <property type="term" value="F:heme binding"/>
    <property type="evidence" value="ECO:0007669"/>
    <property type="project" value="InterPro"/>
</dbReference>
<organism evidence="8 9">
    <name type="scientific">Bemisia tabaci</name>
    <name type="common">Sweetpotato whitefly</name>
    <name type="synonym">Aleurodes tabaci</name>
    <dbReference type="NCBI Taxonomy" id="7038"/>
    <lineage>
        <taxon>Eukaryota</taxon>
        <taxon>Metazoa</taxon>
        <taxon>Ecdysozoa</taxon>
        <taxon>Arthropoda</taxon>
        <taxon>Hexapoda</taxon>
        <taxon>Insecta</taxon>
        <taxon>Pterygota</taxon>
        <taxon>Neoptera</taxon>
        <taxon>Paraneoptera</taxon>
        <taxon>Hemiptera</taxon>
        <taxon>Sternorrhyncha</taxon>
        <taxon>Aleyrodoidea</taxon>
        <taxon>Aleyrodidae</taxon>
        <taxon>Aleyrodinae</taxon>
        <taxon>Bemisia</taxon>
    </lineage>
</organism>
<dbReference type="InterPro" id="IPR009050">
    <property type="entry name" value="Globin-like_sf"/>
</dbReference>
<dbReference type="InterPro" id="IPR044399">
    <property type="entry name" value="Mb-like_M"/>
</dbReference>
<reference evidence="8" key="1">
    <citation type="submission" date="2021-12" db="EMBL/GenBank/DDBJ databases">
        <authorList>
            <person name="King R."/>
        </authorList>
    </citation>
    <scope>NUCLEOTIDE SEQUENCE</scope>
</reference>
<dbReference type="InterPro" id="IPR012292">
    <property type="entry name" value="Globin/Proto"/>
</dbReference>
<keyword evidence="1 6" id="KW-0813">Transport</keyword>
<dbReference type="EMBL" id="OU963863">
    <property type="protein sequence ID" value="CAH0385483.1"/>
    <property type="molecule type" value="Genomic_DNA"/>
</dbReference>
<comment type="similarity">
    <text evidence="6">Belongs to the globin family.</text>
</comment>
<keyword evidence="4" id="KW-0479">Metal-binding</keyword>
<gene>
    <name evidence="8" type="ORF">BEMITA_LOCUS4706</name>
</gene>
<sequence>MPDMDEGLSQTEIDLIRESWQPFAKDLQETGITFFLAFFKRQADYQEAFPFRGVPLSELRQNESFRRHAKAVLQFIDTAIASLENTSEILSMLESNGKSHGRKNLGLTWSHYEHLEFTLLDVIDEFYEQEKRPLSSLEKETWAKFIRSVTSGIYKTVQIHQNAIQS</sequence>
<dbReference type="PANTHER" id="PTHR47217:SF1">
    <property type="entry name" value="GLOBIN-LIKE PROTEIN"/>
    <property type="match status" value="1"/>
</dbReference>
<protein>
    <recommendedName>
        <fullName evidence="7">Globin domain-containing protein</fullName>
    </recommendedName>
</protein>
<evidence type="ECO:0000256" key="2">
    <source>
        <dbReference type="ARBA" id="ARBA00022617"/>
    </source>
</evidence>
<dbReference type="PROSITE" id="PS01033">
    <property type="entry name" value="GLOBIN"/>
    <property type="match status" value="1"/>
</dbReference>
<dbReference type="OrthoDB" id="436496at2759"/>
<dbReference type="GO" id="GO:0046872">
    <property type="term" value="F:metal ion binding"/>
    <property type="evidence" value="ECO:0007669"/>
    <property type="project" value="UniProtKB-KW"/>
</dbReference>
<dbReference type="CDD" id="cd01040">
    <property type="entry name" value="Mb-like"/>
    <property type="match status" value="1"/>
</dbReference>
<evidence type="ECO:0000256" key="3">
    <source>
        <dbReference type="ARBA" id="ARBA00022621"/>
    </source>
</evidence>
<evidence type="ECO:0000256" key="1">
    <source>
        <dbReference type="ARBA" id="ARBA00022448"/>
    </source>
</evidence>
<dbReference type="AlphaFoldDB" id="A0A9P0A6T9"/>
<keyword evidence="9" id="KW-1185">Reference proteome</keyword>
<dbReference type="Gene3D" id="1.10.490.10">
    <property type="entry name" value="Globins"/>
    <property type="match status" value="1"/>
</dbReference>
<dbReference type="Pfam" id="PF00042">
    <property type="entry name" value="Globin"/>
    <property type="match status" value="1"/>
</dbReference>
<keyword evidence="5" id="KW-0408">Iron</keyword>